<keyword evidence="2" id="KW-1185">Reference proteome</keyword>
<sequence length="81" mass="9146">MRPLVTGCVCVSLDESFRIVGLVKLDHFGHFVFMTSSHFGLPFLGTPKNNRVNNTVTHNIEELKDRISAETTNVTPQIRNF</sequence>
<accession>A0A8X6INZ5</accession>
<reference evidence="1" key="1">
    <citation type="submission" date="2020-07" db="EMBL/GenBank/DDBJ databases">
        <title>Multicomponent nature underlies the extraordinary mechanical properties of spider dragline silk.</title>
        <authorList>
            <person name="Kono N."/>
            <person name="Nakamura H."/>
            <person name="Mori M."/>
            <person name="Yoshida Y."/>
            <person name="Ohtoshi R."/>
            <person name="Malay A.D."/>
            <person name="Moran D.A.P."/>
            <person name="Tomita M."/>
            <person name="Numata K."/>
            <person name="Arakawa K."/>
        </authorList>
    </citation>
    <scope>NUCLEOTIDE SEQUENCE</scope>
</reference>
<evidence type="ECO:0000313" key="1">
    <source>
        <dbReference type="EMBL" id="GFQ80580.1"/>
    </source>
</evidence>
<name>A0A8X6INZ5_TRICU</name>
<comment type="caution">
    <text evidence="1">The sequence shown here is derived from an EMBL/GenBank/DDBJ whole genome shotgun (WGS) entry which is preliminary data.</text>
</comment>
<proteinExistence type="predicted"/>
<evidence type="ECO:0000313" key="2">
    <source>
        <dbReference type="Proteomes" id="UP000887116"/>
    </source>
</evidence>
<gene>
    <name evidence="1" type="ORF">TNCT_554111</name>
</gene>
<protein>
    <submittedName>
        <fullName evidence="1">Uncharacterized protein</fullName>
    </submittedName>
</protein>
<organism evidence="1 2">
    <name type="scientific">Trichonephila clavata</name>
    <name type="common">Joro spider</name>
    <name type="synonym">Nephila clavata</name>
    <dbReference type="NCBI Taxonomy" id="2740835"/>
    <lineage>
        <taxon>Eukaryota</taxon>
        <taxon>Metazoa</taxon>
        <taxon>Ecdysozoa</taxon>
        <taxon>Arthropoda</taxon>
        <taxon>Chelicerata</taxon>
        <taxon>Arachnida</taxon>
        <taxon>Araneae</taxon>
        <taxon>Araneomorphae</taxon>
        <taxon>Entelegynae</taxon>
        <taxon>Araneoidea</taxon>
        <taxon>Nephilidae</taxon>
        <taxon>Trichonephila</taxon>
    </lineage>
</organism>
<dbReference type="EMBL" id="BMAO01012314">
    <property type="protein sequence ID" value="GFQ80580.1"/>
    <property type="molecule type" value="Genomic_DNA"/>
</dbReference>
<dbReference type="Proteomes" id="UP000887116">
    <property type="component" value="Unassembled WGS sequence"/>
</dbReference>
<dbReference type="AlphaFoldDB" id="A0A8X6INZ5"/>